<evidence type="ECO:0000313" key="3">
    <source>
        <dbReference type="Proteomes" id="UP000299084"/>
    </source>
</evidence>
<dbReference type="AlphaFoldDB" id="A0A5N4C7N5"/>
<dbReference type="EMBL" id="JWIN03000034">
    <property type="protein sequence ID" value="KAB1254384.1"/>
    <property type="molecule type" value="Genomic_DNA"/>
</dbReference>
<keyword evidence="3" id="KW-1185">Reference proteome</keyword>
<feature type="region of interest" description="Disordered" evidence="1">
    <location>
        <begin position="1"/>
        <end position="55"/>
    </location>
</feature>
<accession>A0A5N4C7N5</accession>
<name>A0A5N4C7N5_CAMDR</name>
<comment type="caution">
    <text evidence="2">The sequence shown here is derived from an EMBL/GenBank/DDBJ whole genome shotgun (WGS) entry which is preliminary data.</text>
</comment>
<reference evidence="2 3" key="1">
    <citation type="journal article" date="2019" name="Mol. Ecol. Resour.">
        <title>Improving Illumina assemblies with Hi-C and long reads: an example with the North African dromedary.</title>
        <authorList>
            <person name="Elbers J.P."/>
            <person name="Rogers M.F."/>
            <person name="Perelman P.L."/>
            <person name="Proskuryakova A.A."/>
            <person name="Serdyukova N.A."/>
            <person name="Johnson W.E."/>
            <person name="Horin P."/>
            <person name="Corander J."/>
            <person name="Murphy D."/>
            <person name="Burger P.A."/>
        </authorList>
    </citation>
    <scope>NUCLEOTIDE SEQUENCE [LARGE SCALE GENOMIC DNA]</scope>
    <source>
        <strain evidence="2">Drom800</strain>
        <tissue evidence="2">Blood</tissue>
    </source>
</reference>
<dbReference type="Proteomes" id="UP000299084">
    <property type="component" value="Unassembled WGS sequence"/>
</dbReference>
<proteinExistence type="predicted"/>
<evidence type="ECO:0000256" key="1">
    <source>
        <dbReference type="SAM" id="MobiDB-lite"/>
    </source>
</evidence>
<organism evidence="2 3">
    <name type="scientific">Camelus dromedarius</name>
    <name type="common">Dromedary</name>
    <name type="synonym">Arabian camel</name>
    <dbReference type="NCBI Taxonomy" id="9838"/>
    <lineage>
        <taxon>Eukaryota</taxon>
        <taxon>Metazoa</taxon>
        <taxon>Chordata</taxon>
        <taxon>Craniata</taxon>
        <taxon>Vertebrata</taxon>
        <taxon>Euteleostomi</taxon>
        <taxon>Mammalia</taxon>
        <taxon>Eutheria</taxon>
        <taxon>Laurasiatheria</taxon>
        <taxon>Artiodactyla</taxon>
        <taxon>Tylopoda</taxon>
        <taxon>Camelidae</taxon>
        <taxon>Camelus</taxon>
    </lineage>
</organism>
<evidence type="ECO:0000313" key="2">
    <source>
        <dbReference type="EMBL" id="KAB1254384.1"/>
    </source>
</evidence>
<gene>
    <name evidence="2" type="ORF">Cadr_000029334</name>
</gene>
<sequence length="156" mass="16159">MGVAIIPPEDQDFVVRRRSRPKLSNCGPPAQTKRSSDSGRRHPGQGGVEGGQRLLGHSVVMTPGAWQRPRWCVSSWGVATPGSPGKVQRLAMGTGASGWMRCSAGAAALPVAPVLPDPGGRQNDCKHEEDAGGGAMVSGGAWGSAQVEQGQRRGGQ</sequence>
<protein>
    <submittedName>
        <fullName evidence="2">Uncharacterized protein</fullName>
    </submittedName>
</protein>
<feature type="compositionally biased region" description="Gly residues" evidence="1">
    <location>
        <begin position="132"/>
        <end position="142"/>
    </location>
</feature>
<feature type="region of interest" description="Disordered" evidence="1">
    <location>
        <begin position="119"/>
        <end position="156"/>
    </location>
</feature>